<proteinExistence type="predicted"/>
<gene>
    <name evidence="1" type="ORF">PoB_005953800</name>
</gene>
<dbReference type="AlphaFoldDB" id="A0AAV4CMA1"/>
<name>A0AAV4CMA1_9GAST</name>
<keyword evidence="2" id="KW-1185">Reference proteome</keyword>
<reference evidence="1 2" key="1">
    <citation type="journal article" date="2021" name="Elife">
        <title>Chloroplast acquisition without the gene transfer in kleptoplastic sea slugs, Plakobranchus ocellatus.</title>
        <authorList>
            <person name="Maeda T."/>
            <person name="Takahashi S."/>
            <person name="Yoshida T."/>
            <person name="Shimamura S."/>
            <person name="Takaki Y."/>
            <person name="Nagai Y."/>
            <person name="Toyoda A."/>
            <person name="Suzuki Y."/>
            <person name="Arimoto A."/>
            <person name="Ishii H."/>
            <person name="Satoh N."/>
            <person name="Nishiyama T."/>
            <person name="Hasebe M."/>
            <person name="Maruyama T."/>
            <person name="Minagawa J."/>
            <person name="Obokata J."/>
            <person name="Shigenobu S."/>
        </authorList>
    </citation>
    <scope>NUCLEOTIDE SEQUENCE [LARGE SCALE GENOMIC DNA]</scope>
</reference>
<comment type="caution">
    <text evidence="1">The sequence shown here is derived from an EMBL/GenBank/DDBJ whole genome shotgun (WGS) entry which is preliminary data.</text>
</comment>
<evidence type="ECO:0000313" key="1">
    <source>
        <dbReference type="EMBL" id="GFO33033.1"/>
    </source>
</evidence>
<accession>A0AAV4CMA1</accession>
<dbReference type="Proteomes" id="UP000735302">
    <property type="component" value="Unassembled WGS sequence"/>
</dbReference>
<feature type="non-terminal residue" evidence="1">
    <location>
        <position position="91"/>
    </location>
</feature>
<sequence length="91" mass="10209">MSNHIITIIIINYHSTVHYQDTIIYHPWRHQSGDLSLLVAPPKVLKPPKPVPVKISKPIVIKTSPPEDEEEEKVKYAEFLPVSGIEEGSGS</sequence>
<protein>
    <submittedName>
        <fullName evidence="1">Uncharacterized protein</fullName>
    </submittedName>
</protein>
<evidence type="ECO:0000313" key="2">
    <source>
        <dbReference type="Proteomes" id="UP000735302"/>
    </source>
</evidence>
<dbReference type="EMBL" id="BLXT01006739">
    <property type="protein sequence ID" value="GFO33033.1"/>
    <property type="molecule type" value="Genomic_DNA"/>
</dbReference>
<organism evidence="1 2">
    <name type="scientific">Plakobranchus ocellatus</name>
    <dbReference type="NCBI Taxonomy" id="259542"/>
    <lineage>
        <taxon>Eukaryota</taxon>
        <taxon>Metazoa</taxon>
        <taxon>Spiralia</taxon>
        <taxon>Lophotrochozoa</taxon>
        <taxon>Mollusca</taxon>
        <taxon>Gastropoda</taxon>
        <taxon>Heterobranchia</taxon>
        <taxon>Euthyneura</taxon>
        <taxon>Panpulmonata</taxon>
        <taxon>Sacoglossa</taxon>
        <taxon>Placobranchoidea</taxon>
        <taxon>Plakobranchidae</taxon>
        <taxon>Plakobranchus</taxon>
    </lineage>
</organism>